<evidence type="ECO:0000259" key="3">
    <source>
        <dbReference type="PROSITE" id="PS50086"/>
    </source>
</evidence>
<dbReference type="FunCoup" id="F1A078">
    <property type="interactions" value="398"/>
</dbReference>
<evidence type="ECO:0000256" key="2">
    <source>
        <dbReference type="SAM" id="MobiDB-lite"/>
    </source>
</evidence>
<feature type="region of interest" description="Disordered" evidence="2">
    <location>
        <begin position="650"/>
        <end position="692"/>
    </location>
</feature>
<feature type="region of interest" description="Disordered" evidence="2">
    <location>
        <begin position="960"/>
        <end position="990"/>
    </location>
</feature>
<dbReference type="InterPro" id="IPR000195">
    <property type="entry name" value="Rab-GAP-TBC_dom"/>
</dbReference>
<dbReference type="PANTHER" id="PTHR47219">
    <property type="entry name" value="RAB GTPASE-ACTIVATING PROTEIN 1-LIKE"/>
    <property type="match status" value="1"/>
</dbReference>
<dbReference type="EMBL" id="GL871332">
    <property type="protein sequence ID" value="EGC30401.1"/>
    <property type="molecule type" value="Genomic_DNA"/>
</dbReference>
<feature type="region of interest" description="Disordered" evidence="2">
    <location>
        <begin position="880"/>
        <end position="905"/>
    </location>
</feature>
<dbReference type="KEGG" id="dpp:DICPUDRAFT_157872"/>
<dbReference type="OMA" id="HTEQIEL"/>
<dbReference type="FunFam" id="1.10.8.270:FF:000016">
    <property type="entry name" value="TBC1 domain family member 2A"/>
    <property type="match status" value="1"/>
</dbReference>
<dbReference type="AlphaFoldDB" id="F1A078"/>
<dbReference type="STRING" id="5786.F1A078"/>
<dbReference type="GeneID" id="10510614"/>
<dbReference type="eggNOG" id="KOG2221">
    <property type="taxonomic scope" value="Eukaryota"/>
</dbReference>
<feature type="coiled-coil region" evidence="1">
    <location>
        <begin position="383"/>
        <end position="419"/>
    </location>
</feature>
<dbReference type="SMART" id="SM00164">
    <property type="entry name" value="TBC"/>
    <property type="match status" value="1"/>
</dbReference>
<dbReference type="InterPro" id="IPR050302">
    <property type="entry name" value="Rab_GAP_TBC_domain"/>
</dbReference>
<feature type="compositionally biased region" description="Pro residues" evidence="2">
    <location>
        <begin position="733"/>
        <end position="747"/>
    </location>
</feature>
<dbReference type="OrthoDB" id="20092at2759"/>
<feature type="compositionally biased region" description="Low complexity" evidence="2">
    <location>
        <begin position="473"/>
        <end position="487"/>
    </location>
</feature>
<dbReference type="InterPro" id="IPR035969">
    <property type="entry name" value="Rab-GAP_TBC_sf"/>
</dbReference>
<feature type="compositionally biased region" description="Polar residues" evidence="2">
    <location>
        <begin position="663"/>
        <end position="684"/>
    </location>
</feature>
<accession>F1A078</accession>
<reference evidence="5" key="1">
    <citation type="journal article" date="2011" name="Genome Biol.">
        <title>Comparative genomics of the social amoebae Dictyostelium discoideum and Dictyostelium purpureum.</title>
        <authorList>
            <consortium name="US DOE Joint Genome Institute (JGI-PGF)"/>
            <person name="Sucgang R."/>
            <person name="Kuo A."/>
            <person name="Tian X."/>
            <person name="Salerno W."/>
            <person name="Parikh A."/>
            <person name="Feasley C.L."/>
            <person name="Dalin E."/>
            <person name="Tu H."/>
            <person name="Huang E."/>
            <person name="Barry K."/>
            <person name="Lindquist E."/>
            <person name="Shapiro H."/>
            <person name="Bruce D."/>
            <person name="Schmutz J."/>
            <person name="Salamov A."/>
            <person name="Fey P."/>
            <person name="Gaudet P."/>
            <person name="Anjard C."/>
            <person name="Babu M.M."/>
            <person name="Basu S."/>
            <person name="Bushmanova Y."/>
            <person name="van der Wel H."/>
            <person name="Katoh-Kurasawa M."/>
            <person name="Dinh C."/>
            <person name="Coutinho P.M."/>
            <person name="Saito T."/>
            <person name="Elias M."/>
            <person name="Schaap P."/>
            <person name="Kay R.R."/>
            <person name="Henrissat B."/>
            <person name="Eichinger L."/>
            <person name="Rivero F."/>
            <person name="Putnam N.H."/>
            <person name="West C.M."/>
            <person name="Loomis W.F."/>
            <person name="Chisholm R.L."/>
            <person name="Shaulsky G."/>
            <person name="Strassmann J.E."/>
            <person name="Queller D.C."/>
            <person name="Kuspa A."/>
            <person name="Grigoriev I.V."/>
        </authorList>
    </citation>
    <scope>NUCLEOTIDE SEQUENCE [LARGE SCALE GENOMIC DNA]</scope>
    <source>
        <strain evidence="5">QSDP1</strain>
    </source>
</reference>
<dbReference type="FunFam" id="1.10.472.80:FF:000200">
    <property type="match status" value="1"/>
</dbReference>
<dbReference type="Gene3D" id="1.10.8.270">
    <property type="entry name" value="putative rabgap domain of human tbc1 domain family member 14 like domains"/>
    <property type="match status" value="1"/>
</dbReference>
<dbReference type="Proteomes" id="UP000001064">
    <property type="component" value="Unassembled WGS sequence"/>
</dbReference>
<keyword evidence="1" id="KW-0175">Coiled coil</keyword>
<feature type="compositionally biased region" description="Polar residues" evidence="2">
    <location>
        <begin position="707"/>
        <end position="724"/>
    </location>
</feature>
<proteinExistence type="predicted"/>
<evidence type="ECO:0000256" key="1">
    <source>
        <dbReference type="SAM" id="Coils"/>
    </source>
</evidence>
<gene>
    <name evidence="4" type="ORF">DICPUDRAFT_157872</name>
</gene>
<feature type="compositionally biased region" description="Polar residues" evidence="2">
    <location>
        <begin position="563"/>
        <end position="579"/>
    </location>
</feature>
<dbReference type="PROSITE" id="PS50086">
    <property type="entry name" value="TBC_RABGAP"/>
    <property type="match status" value="1"/>
</dbReference>
<name>F1A078_DICPU</name>
<dbReference type="PANTHER" id="PTHR47219:SF9">
    <property type="entry name" value="GTPASE ACTIVATING PROTEIN AND CENTROSOME-ASSOCIATED, ISOFORM B"/>
    <property type="match status" value="1"/>
</dbReference>
<feature type="region of interest" description="Disordered" evidence="2">
    <location>
        <begin position="473"/>
        <end position="492"/>
    </location>
</feature>
<protein>
    <recommendedName>
        <fullName evidence="3">Rab-GAP TBC domain-containing protein</fullName>
    </recommendedName>
</protein>
<dbReference type="RefSeq" id="XP_003293069.1">
    <property type="nucleotide sequence ID" value="XM_003293021.1"/>
</dbReference>
<feature type="domain" description="Rab-GAP TBC" evidence="3">
    <location>
        <begin position="141"/>
        <end position="327"/>
    </location>
</feature>
<evidence type="ECO:0000313" key="5">
    <source>
        <dbReference type="Proteomes" id="UP000001064"/>
    </source>
</evidence>
<feature type="region of interest" description="Disordered" evidence="2">
    <location>
        <begin position="558"/>
        <end position="617"/>
    </location>
</feature>
<dbReference type="Gene3D" id="1.10.472.80">
    <property type="entry name" value="Ypt/Rab-GAP domain of gyp1p, domain 3"/>
    <property type="match status" value="1"/>
</dbReference>
<feature type="compositionally biased region" description="Low complexity" evidence="2">
    <location>
        <begin position="960"/>
        <end position="974"/>
    </location>
</feature>
<dbReference type="InParanoid" id="F1A078"/>
<dbReference type="VEuPathDB" id="AmoebaDB:DICPUDRAFT_157872"/>
<organism evidence="4 5">
    <name type="scientific">Dictyostelium purpureum</name>
    <name type="common">Slime mold</name>
    <dbReference type="NCBI Taxonomy" id="5786"/>
    <lineage>
        <taxon>Eukaryota</taxon>
        <taxon>Amoebozoa</taxon>
        <taxon>Evosea</taxon>
        <taxon>Eumycetozoa</taxon>
        <taxon>Dictyostelia</taxon>
        <taxon>Dictyosteliales</taxon>
        <taxon>Dictyosteliaceae</taxon>
        <taxon>Dictyostelium</taxon>
    </lineage>
</organism>
<dbReference type="Gene3D" id="1.10.10.750">
    <property type="entry name" value="Ypt/Rab-GAP domain of gyp1p, domain 1"/>
    <property type="match status" value="1"/>
</dbReference>
<keyword evidence="5" id="KW-1185">Reference proteome</keyword>
<feature type="region of interest" description="Disordered" evidence="2">
    <location>
        <begin position="707"/>
        <end position="748"/>
    </location>
</feature>
<feature type="compositionally biased region" description="Low complexity" evidence="2">
    <location>
        <begin position="585"/>
        <end position="614"/>
    </location>
</feature>
<feature type="compositionally biased region" description="Polar residues" evidence="2">
    <location>
        <begin position="981"/>
        <end position="990"/>
    </location>
</feature>
<dbReference type="SUPFAM" id="SSF47923">
    <property type="entry name" value="Ypt/Rab-GAP domain of gyp1p"/>
    <property type="match status" value="2"/>
</dbReference>
<sequence length="1014" mass="117118">MEVEMFDYDLVMLDYNNQKNNININSNSNNNNTNKNKNNLLFEFQQLSPSATTKQKKQESIVIDEDDIIKSPSKKNAKLDRYGFVVTEETSSEDRDDSEQENYREAGKRIAKEQKWIHIVNNWNDFLINQPEKLLYLSSKGIPNNLRSIVWRKMLNISYFKNQYPDDYFVELCKKSHNEHTEQIELDIPRTFPNHKRFFTQRSKKDLLNVLQSYSYHNEKVGYCQGMSYIAGVLLMYLSPEDTFWLLVALLERETMGYYMPGMPQLISDSQLFQKIIEIENKPLGLHLINNGIDPLLYVTPWWMCFFTTLQDWGAVLRLWDLILLEGVNSLFRFSLVILKYSAGYLFKKKGADGLLPYLLRPPIDDIGGIDFLLKTAMELPIIDLVKEAKENIEKEMEEKKLKDQKLKEEKLLKEQQQQQSSLRKSSTLVENNSSNVFDKIIKFIDQVDNEFSESNTNYNNSVKDNSNNIENKAEQQTQQQPQQPQQLKTPVKTGLFSKKIRDLTNRIKSRFIPNYGYQPCNVILEQKLSRKSIARRPSMVPRHSIAQRKSIAPRKSILPPKQTENSNNTTIEDNNINPDKTMETNNSSTTITTTTTTTTTTTDNNNNSNNIDNIPKKPRQSVIRRPSLMPRQQTIAPRLSVATRKSIVGRRPSIAPRKSIKPKTNTSKATQYQECKSDPLTSRNSEDDEWVGSTNEKEFNDFVANEEQQQQITSTNNLLNTSREINKKYPTPSSPVPMIKPPPPSATPLLKILSPTNNSLNTSLNNSSGLIGFKTNNPQRINNCNSSSNSLYSSPLRNQSFYKSPIKTPNHKTINQSVDLLKEIMKTPPNDNKWTTWVSSTNASTIKTCQFGEFSFSSPQQNSPNIYEKQFLKEFSTPTPLKENNYYRNRGNIPDTPQTPSTTTKKRLLFNNNNLNYQNDQENRYIQQTPTKTPIKFLKTNNNDENNINRLKSSTNNFNNNINNNNNNNNNNNMDIDFENTPQTNSPSSYELKQIDHQNFINNKQVKKWDLRV</sequence>
<evidence type="ECO:0000313" key="4">
    <source>
        <dbReference type="EMBL" id="EGC30401.1"/>
    </source>
</evidence>
<dbReference type="Pfam" id="PF00566">
    <property type="entry name" value="RabGAP-TBC"/>
    <property type="match status" value="1"/>
</dbReference>
<dbReference type="GO" id="GO:0005096">
    <property type="term" value="F:GTPase activator activity"/>
    <property type="evidence" value="ECO:0000318"/>
    <property type="project" value="GO_Central"/>
</dbReference>